<dbReference type="KEGG" id="xne:XNC1_1581"/>
<evidence type="ECO:0000313" key="3">
    <source>
        <dbReference type="Proteomes" id="UP000008075"/>
    </source>
</evidence>
<name>D3VBK5_XENNA</name>
<protein>
    <submittedName>
        <fullName evidence="2">Uncharacterized protein</fullName>
    </submittedName>
</protein>
<organism evidence="2 3">
    <name type="scientific">Xenorhabdus nematophila (strain ATCC 19061 / DSM 3370 / CCUG 14189 / LMG 1036 / NCIMB 9965 / AN6)</name>
    <dbReference type="NCBI Taxonomy" id="406817"/>
    <lineage>
        <taxon>Bacteria</taxon>
        <taxon>Pseudomonadati</taxon>
        <taxon>Pseudomonadota</taxon>
        <taxon>Gammaproteobacteria</taxon>
        <taxon>Enterobacterales</taxon>
        <taxon>Morganellaceae</taxon>
        <taxon>Xenorhabdus</taxon>
    </lineage>
</organism>
<dbReference type="EMBL" id="FN667742">
    <property type="protein sequence ID" value="CBJ89644.1"/>
    <property type="molecule type" value="Genomic_DNA"/>
</dbReference>
<dbReference type="Proteomes" id="UP000008075">
    <property type="component" value="Chromosome"/>
</dbReference>
<reference evidence="2 3" key="1">
    <citation type="journal article" date="2011" name="PLoS ONE">
        <title>The entomopathogenic bacterial endosymbionts xenorhabdus and photorhabdus: convergent lifestyles from divergent genomes.</title>
        <authorList>
            <person name="Chaston J.M."/>
            <person name="Suen G."/>
            <person name="Tucker S.L."/>
            <person name="Andersen A.W."/>
            <person name="Bhasin A."/>
            <person name="Bode E."/>
            <person name="Bode H.B."/>
            <person name="Brachmann A.O."/>
            <person name="Cowles C.E."/>
            <person name="Cowles K.N."/>
            <person name="Darby C."/>
            <person name="de Leon L."/>
            <person name="Drace K."/>
            <person name="Du Z."/>
            <person name="Givaudan A."/>
            <person name="Herbert Tran E.E."/>
            <person name="Jewell K.A."/>
            <person name="Knack J.J."/>
            <person name="Krasomil-Osterfeld K.C."/>
            <person name="Kukor R."/>
            <person name="Lanois A."/>
            <person name="Latreille P."/>
            <person name="Leimgruber N.K."/>
            <person name="Lipke C.M."/>
            <person name="Liu R."/>
            <person name="Lu X."/>
            <person name="Martens E.C."/>
            <person name="Marri P.R."/>
            <person name="Medigue C."/>
            <person name="Menard M.L."/>
            <person name="Miller N.M."/>
            <person name="Morales-Soto N."/>
            <person name="Norton S."/>
            <person name="Ogier J.C."/>
            <person name="Orchard S.S."/>
            <person name="Park D."/>
            <person name="Park Y."/>
            <person name="Qurollo B.A."/>
            <person name="Sugar D.R."/>
            <person name="Richards G.R."/>
            <person name="Rouy Z."/>
            <person name="Slominski B."/>
            <person name="Slominski K."/>
            <person name="Snyder H."/>
            <person name="Tjaden B.C."/>
            <person name="van der Hoeven R."/>
            <person name="Welch R.D."/>
            <person name="Wheeler C."/>
            <person name="Xiang B."/>
            <person name="Barbazuk B."/>
            <person name="Gaudriault S."/>
            <person name="Goodner B."/>
            <person name="Slater S.C."/>
            <person name="Forst S."/>
            <person name="Goldman B.S."/>
            <person name="Goodrich-Blair H."/>
        </authorList>
    </citation>
    <scope>NUCLEOTIDE SEQUENCE [LARGE SCALE GENOMIC DNA]</scope>
    <source>
        <strain evidence="3">ATCC 19061 / DSM 3370 / CCUG 14189 / LMG 1036 / NCIMB 9965 / AN6</strain>
    </source>
</reference>
<proteinExistence type="predicted"/>
<gene>
    <name evidence="2" type="ordered locus">XNC1_1581</name>
</gene>
<keyword evidence="1" id="KW-1133">Transmembrane helix</keyword>
<keyword evidence="3" id="KW-1185">Reference proteome</keyword>
<evidence type="ECO:0000313" key="2">
    <source>
        <dbReference type="EMBL" id="CBJ89644.1"/>
    </source>
</evidence>
<dbReference type="HOGENOM" id="CLU_3190837_0_0_6"/>
<evidence type="ECO:0000256" key="1">
    <source>
        <dbReference type="SAM" id="Phobius"/>
    </source>
</evidence>
<dbReference type="STRING" id="406817.XNC1_1581"/>
<keyword evidence="1" id="KW-0812">Transmembrane</keyword>
<sequence>MWLLMMMEYEIDINVIDGKGNYITFTIFLLIIFCNLKIFPRLNNYL</sequence>
<dbReference type="AlphaFoldDB" id="D3VBK5"/>
<feature type="transmembrane region" description="Helical" evidence="1">
    <location>
        <begin position="20"/>
        <end position="39"/>
    </location>
</feature>
<accession>D3VBK5</accession>
<keyword evidence="1" id="KW-0472">Membrane</keyword>